<feature type="compositionally biased region" description="Polar residues" evidence="1">
    <location>
        <begin position="165"/>
        <end position="177"/>
    </location>
</feature>
<dbReference type="SUPFAM" id="SSF50370">
    <property type="entry name" value="Ricin B-like lectins"/>
    <property type="match status" value="1"/>
</dbReference>
<evidence type="ECO:0000313" key="3">
    <source>
        <dbReference type="EMBL" id="KAK7007867.1"/>
    </source>
</evidence>
<proteinExistence type="predicted"/>
<organism evidence="3 4">
    <name type="scientific">Favolaschia claudopus</name>
    <dbReference type="NCBI Taxonomy" id="2862362"/>
    <lineage>
        <taxon>Eukaryota</taxon>
        <taxon>Fungi</taxon>
        <taxon>Dikarya</taxon>
        <taxon>Basidiomycota</taxon>
        <taxon>Agaricomycotina</taxon>
        <taxon>Agaricomycetes</taxon>
        <taxon>Agaricomycetidae</taxon>
        <taxon>Agaricales</taxon>
        <taxon>Marasmiineae</taxon>
        <taxon>Mycenaceae</taxon>
        <taxon>Favolaschia</taxon>
    </lineage>
</organism>
<reference evidence="3 4" key="1">
    <citation type="journal article" date="2024" name="J Genomics">
        <title>Draft genome sequencing and assembly of Favolaschia claudopus CIRM-BRFM 2984 isolated from oak limbs.</title>
        <authorList>
            <person name="Navarro D."/>
            <person name="Drula E."/>
            <person name="Chaduli D."/>
            <person name="Cazenave R."/>
            <person name="Ahrendt S."/>
            <person name="Wang J."/>
            <person name="Lipzen A."/>
            <person name="Daum C."/>
            <person name="Barry K."/>
            <person name="Grigoriev I.V."/>
            <person name="Favel A."/>
            <person name="Rosso M.N."/>
            <person name="Martin F."/>
        </authorList>
    </citation>
    <scope>NUCLEOTIDE SEQUENCE [LARGE SCALE GENOMIC DNA]</scope>
    <source>
        <strain evidence="3 4">CIRM-BRFM 2984</strain>
    </source>
</reference>
<comment type="caution">
    <text evidence="3">The sequence shown here is derived from an EMBL/GenBank/DDBJ whole genome shotgun (WGS) entry which is preliminary data.</text>
</comment>
<dbReference type="InterPro" id="IPR035992">
    <property type="entry name" value="Ricin_B-like_lectins"/>
</dbReference>
<accession>A0AAW0AHC5</accession>
<evidence type="ECO:0000259" key="2">
    <source>
        <dbReference type="Pfam" id="PF14200"/>
    </source>
</evidence>
<evidence type="ECO:0000256" key="1">
    <source>
        <dbReference type="SAM" id="MobiDB-lite"/>
    </source>
</evidence>
<dbReference type="Gene3D" id="2.80.10.50">
    <property type="match status" value="1"/>
</dbReference>
<keyword evidence="4" id="KW-1185">Reference proteome</keyword>
<name>A0AAW0AHC5_9AGAR</name>
<feature type="region of interest" description="Disordered" evidence="1">
    <location>
        <begin position="164"/>
        <end position="185"/>
    </location>
</feature>
<sequence>MASRTRLDLEGGNRADGTKVVAWSAHQPTDQDYLNQVWEIQPSNSASQGQNTFATAGKSRYTIANARTGTYLEAVNGVGDDGAGKDGIQITCSKAGEDRPSYQEWKIISAPWEYMGNNGIVNVASGLLMDVEGGGTKIQMHRASGDIQADRELFWLIEHAEYSRPGTQTAEIPSPDNSEVGENDA</sequence>
<dbReference type="Pfam" id="PF14200">
    <property type="entry name" value="RicinB_lectin_2"/>
    <property type="match status" value="1"/>
</dbReference>
<dbReference type="EMBL" id="JAWWNJ010000069">
    <property type="protein sequence ID" value="KAK7007867.1"/>
    <property type="molecule type" value="Genomic_DNA"/>
</dbReference>
<dbReference type="Proteomes" id="UP001362999">
    <property type="component" value="Unassembled WGS sequence"/>
</dbReference>
<feature type="domain" description="Ricin B lectin" evidence="2">
    <location>
        <begin position="35"/>
        <end position="136"/>
    </location>
</feature>
<protein>
    <recommendedName>
        <fullName evidence="2">Ricin B lectin domain-containing protein</fullName>
    </recommendedName>
</protein>
<dbReference type="InterPro" id="IPR000772">
    <property type="entry name" value="Ricin_B_lectin"/>
</dbReference>
<dbReference type="PROSITE" id="PS50231">
    <property type="entry name" value="RICIN_B_LECTIN"/>
    <property type="match status" value="1"/>
</dbReference>
<gene>
    <name evidence="3" type="ORF">R3P38DRAFT_3211514</name>
</gene>
<evidence type="ECO:0000313" key="4">
    <source>
        <dbReference type="Proteomes" id="UP001362999"/>
    </source>
</evidence>
<dbReference type="AlphaFoldDB" id="A0AAW0AHC5"/>